<name>A0A7W8DSH9_9BACT</name>
<evidence type="ECO:0000313" key="3">
    <source>
        <dbReference type="Proteomes" id="UP000534294"/>
    </source>
</evidence>
<dbReference type="AlphaFoldDB" id="A0A7W8DSH9"/>
<evidence type="ECO:0000259" key="1">
    <source>
        <dbReference type="Pfam" id="PF10592"/>
    </source>
</evidence>
<protein>
    <recommendedName>
        <fullName evidence="1">Abortive phage infection protein C-terminal domain-containing protein</fullName>
    </recommendedName>
</protein>
<dbReference type="RefSeq" id="WP_184212024.1">
    <property type="nucleotide sequence ID" value="NZ_JACHIF010000010.1"/>
</dbReference>
<dbReference type="EMBL" id="JACHIF010000010">
    <property type="protein sequence ID" value="MBB5039861.1"/>
    <property type="molecule type" value="Genomic_DNA"/>
</dbReference>
<evidence type="ECO:0000313" key="2">
    <source>
        <dbReference type="EMBL" id="MBB5039861.1"/>
    </source>
</evidence>
<proteinExistence type="predicted"/>
<comment type="caution">
    <text evidence="2">The sequence shown here is derived from an EMBL/GenBank/DDBJ whole genome shotgun (WGS) entry which is preliminary data.</text>
</comment>
<sequence length="623" mass="71386">MAANTYSKTPVTPAQIDVLKERMSLLADRNPSWNIARADWRRLWPYFAAQKITYLYDDELWENFIPTDFKETGKAEELLDAYMILDEDNEIQLKLFQFKFSDEWKGGISTKELYAFVDRMNRVFLKTDLQDEQTLTAYREIQQALDARRTGRRRQLRVRVQCYFVTNGQSLSQSDAPKLDQLRDTYAHDRQSHGFTFETYSSQDFHHLCVHGRIPVQEETIDLNNDMGERSFMHQNIGENPNGMPIQVMVGFVNVNQLIRLVDRYSNNELFEKNVRFFLGSGKEVNRSIIATVTSQQSSWFGFMNNGVSIVADKAELLPPSSGGRMKLRITNMQIINGCQTVNALYHAKYDPDLKDLFQGNSNVLVRVYQVDPDNSAFLNALIIATNSQNAIRPEDLLATDPRQTKAQELFSNYGIFYQRKEGETPPSGSQMVSFSKEQAALAWLAVFKGYTSRLRNSSSKREIFRDGGEYDEIFGPFVPDEGETSVTPVQRALELAASCLIFQMVSQKVDATGASRRERGPLRKATYFLSSGIAIMEKQTLETLIQKHSSVEPGSNIREQMKRDCQRLVDARFDQMVRYFTDALHVYLKDNGGTEDAALKNSRFAEEFSKSVEHAEFFRDLV</sequence>
<keyword evidence="3" id="KW-1185">Reference proteome</keyword>
<accession>A0A7W8DSH9</accession>
<gene>
    <name evidence="2" type="ORF">HNQ64_004139</name>
</gene>
<dbReference type="Proteomes" id="UP000534294">
    <property type="component" value="Unassembled WGS sequence"/>
</dbReference>
<dbReference type="InterPro" id="IPR018891">
    <property type="entry name" value="AIPR_C"/>
</dbReference>
<organism evidence="2 3">
    <name type="scientific">Prosthecobacter dejongeii</name>
    <dbReference type="NCBI Taxonomy" id="48465"/>
    <lineage>
        <taxon>Bacteria</taxon>
        <taxon>Pseudomonadati</taxon>
        <taxon>Verrucomicrobiota</taxon>
        <taxon>Verrucomicrobiia</taxon>
        <taxon>Verrucomicrobiales</taxon>
        <taxon>Verrucomicrobiaceae</taxon>
        <taxon>Prosthecobacter</taxon>
    </lineage>
</organism>
<reference evidence="2 3" key="1">
    <citation type="submission" date="2020-08" db="EMBL/GenBank/DDBJ databases">
        <title>Genomic Encyclopedia of Type Strains, Phase IV (KMG-IV): sequencing the most valuable type-strain genomes for metagenomic binning, comparative biology and taxonomic classification.</title>
        <authorList>
            <person name="Goeker M."/>
        </authorList>
    </citation>
    <scope>NUCLEOTIDE SEQUENCE [LARGE SCALE GENOMIC DNA]</scope>
    <source>
        <strain evidence="2 3">DSM 12251</strain>
    </source>
</reference>
<dbReference type="Pfam" id="PF10592">
    <property type="entry name" value="AIPR"/>
    <property type="match status" value="1"/>
</dbReference>
<feature type="domain" description="Abortive phage infection protein C-terminal" evidence="1">
    <location>
        <begin position="271"/>
        <end position="550"/>
    </location>
</feature>